<accession>A0ABR1Z4E0</accession>
<reference evidence="2 3" key="1">
    <citation type="submission" date="2024-04" db="EMBL/GenBank/DDBJ databases">
        <title>Phyllosticta paracitricarpa is synonymous to the EU quarantine fungus P. citricarpa based on phylogenomic analyses.</title>
        <authorList>
            <consortium name="Lawrence Berkeley National Laboratory"/>
            <person name="Van Ingen-Buijs V.A."/>
            <person name="Van Westerhoven A.C."/>
            <person name="Haridas S."/>
            <person name="Skiadas P."/>
            <person name="Martin F."/>
            <person name="Groenewald J.Z."/>
            <person name="Crous P.W."/>
            <person name="Seidl M.F."/>
        </authorList>
    </citation>
    <scope>NUCLEOTIDE SEQUENCE [LARGE SCALE GENOMIC DNA]</scope>
    <source>
        <strain evidence="2 3">CBS 123374</strain>
    </source>
</reference>
<dbReference type="Proteomes" id="UP001492380">
    <property type="component" value="Unassembled WGS sequence"/>
</dbReference>
<dbReference type="EMBL" id="JBBWRZ010000001">
    <property type="protein sequence ID" value="KAK8247248.1"/>
    <property type="molecule type" value="Genomic_DNA"/>
</dbReference>
<dbReference type="SUPFAM" id="SSF56112">
    <property type="entry name" value="Protein kinase-like (PK-like)"/>
    <property type="match status" value="1"/>
</dbReference>
<comment type="caution">
    <text evidence="2">The sequence shown here is derived from an EMBL/GenBank/DDBJ whole genome shotgun (WGS) entry which is preliminary data.</text>
</comment>
<organism evidence="2 3">
    <name type="scientific">Phyllosticta capitalensis</name>
    <dbReference type="NCBI Taxonomy" id="121624"/>
    <lineage>
        <taxon>Eukaryota</taxon>
        <taxon>Fungi</taxon>
        <taxon>Dikarya</taxon>
        <taxon>Ascomycota</taxon>
        <taxon>Pezizomycotina</taxon>
        <taxon>Dothideomycetes</taxon>
        <taxon>Dothideomycetes incertae sedis</taxon>
        <taxon>Botryosphaeriales</taxon>
        <taxon>Phyllostictaceae</taxon>
        <taxon>Phyllosticta</taxon>
    </lineage>
</organism>
<dbReference type="PANTHER" id="PTHR21310:SF59">
    <property type="entry name" value="AMINOGLYCOSIDE PHOSPHOTRANSFERASE DOMAIN-CONTAINING PROTEIN"/>
    <property type="match status" value="1"/>
</dbReference>
<evidence type="ECO:0000259" key="1">
    <source>
        <dbReference type="Pfam" id="PF01636"/>
    </source>
</evidence>
<keyword evidence="3" id="KW-1185">Reference proteome</keyword>
<proteinExistence type="predicted"/>
<dbReference type="InterPro" id="IPR002575">
    <property type="entry name" value="Aminoglycoside_PTrfase"/>
</dbReference>
<sequence length="375" mass="42681">MEPPRESIIASISAPRLEAFFNAPDTPTRAQCDEHSLSLTGRNYCMATASQGCHSYTLICYDQATPHTPIPDGEAQNQIVQFRLASSELKMDRLASALDVHGPIVPRTQYSGRFGNLLVYTMEAIPGVTPREIFPESPTMDLRHEILHEQFMKDLALYFANCFKSMQGEVTDLLPQLERMGKMHERLKKLPESSIAPYCARHVPEMIKAASIVYDVLQMRTLTHGDLNMTNFLIDPVTYHITGIVDWASAELTPFGLELYVVQLATGYYTAAGKGPFVFYDNHRHLKRVFWNELFELLAKPPHSRRDYVDEYWRPSWMLGLILREGFVHAADGSLKDEIIPLCEENLVQLQQLQTFLDDEDFFDAALDDEVDTTE</sequence>
<evidence type="ECO:0000313" key="3">
    <source>
        <dbReference type="Proteomes" id="UP001492380"/>
    </source>
</evidence>
<evidence type="ECO:0000313" key="2">
    <source>
        <dbReference type="EMBL" id="KAK8247248.1"/>
    </source>
</evidence>
<gene>
    <name evidence="2" type="ORF">HDK90DRAFT_521758</name>
</gene>
<protein>
    <recommendedName>
        <fullName evidence="1">Aminoglycoside phosphotransferase domain-containing protein</fullName>
    </recommendedName>
</protein>
<dbReference type="PANTHER" id="PTHR21310">
    <property type="entry name" value="AMINOGLYCOSIDE PHOSPHOTRANSFERASE-RELATED-RELATED"/>
    <property type="match status" value="1"/>
</dbReference>
<feature type="domain" description="Aminoglycoside phosphotransferase" evidence="1">
    <location>
        <begin position="172"/>
        <end position="263"/>
    </location>
</feature>
<dbReference type="InterPro" id="IPR011009">
    <property type="entry name" value="Kinase-like_dom_sf"/>
</dbReference>
<name>A0ABR1Z4E0_9PEZI</name>
<dbReference type="Gene3D" id="3.90.1200.10">
    <property type="match status" value="1"/>
</dbReference>
<dbReference type="InterPro" id="IPR051678">
    <property type="entry name" value="AGP_Transferase"/>
</dbReference>
<dbReference type="Pfam" id="PF01636">
    <property type="entry name" value="APH"/>
    <property type="match status" value="1"/>
</dbReference>